<dbReference type="GO" id="GO:0009307">
    <property type="term" value="P:DNA restriction-modification system"/>
    <property type="evidence" value="ECO:0007669"/>
    <property type="project" value="UniProtKB-KW"/>
</dbReference>
<keyword evidence="8 10" id="KW-0067">ATP-binding</keyword>
<comment type="catalytic activity">
    <reaction evidence="1 10">
        <text>Endonucleolytic cleavage of DNA to give random double-stranded fragments with terminal 5'-phosphates, ATP is simultaneously hydrolyzed.</text>
        <dbReference type="EC" id="3.1.21.3"/>
    </reaction>
</comment>
<comment type="subunit">
    <text evidence="10">The type I restriction/modification system is composed of three polypeptides R, M and S.</text>
</comment>
<dbReference type="InterPro" id="IPR051268">
    <property type="entry name" value="Type-I_R_enzyme_R_subunit"/>
</dbReference>
<evidence type="ECO:0000256" key="5">
    <source>
        <dbReference type="ARBA" id="ARBA00022747"/>
    </source>
</evidence>
<comment type="function">
    <text evidence="10">Subunit R is required for both nuclease and ATPase activities, but not for modification.</text>
</comment>
<comment type="similarity">
    <text evidence="2 10">Belongs to the HsdR family.</text>
</comment>
<evidence type="ECO:0000256" key="8">
    <source>
        <dbReference type="ARBA" id="ARBA00022840"/>
    </source>
</evidence>
<feature type="domain" description="Helicase ATP-binding" evidence="11">
    <location>
        <begin position="287"/>
        <end position="482"/>
    </location>
</feature>
<dbReference type="RefSeq" id="WP_304996611.1">
    <property type="nucleotide sequence ID" value="NZ_CP101717.1"/>
</dbReference>
<dbReference type="Pfam" id="PF18766">
    <property type="entry name" value="SWI2_SNF2"/>
    <property type="match status" value="1"/>
</dbReference>
<dbReference type="InterPro" id="IPR055180">
    <property type="entry name" value="HsdR_RecA-like_helicase_dom_2"/>
</dbReference>
<dbReference type="EC" id="3.1.21.3" evidence="10"/>
<dbReference type="PROSITE" id="PS51192">
    <property type="entry name" value="HELICASE_ATP_BIND_1"/>
    <property type="match status" value="1"/>
</dbReference>
<dbReference type="InterPro" id="IPR040980">
    <property type="entry name" value="SWI2_SNF2"/>
</dbReference>
<dbReference type="REBASE" id="750304">
    <property type="entry name" value="Ssp1031ORF5925P"/>
</dbReference>
<evidence type="ECO:0000256" key="2">
    <source>
        <dbReference type="ARBA" id="ARBA00008598"/>
    </source>
</evidence>
<dbReference type="InterPro" id="IPR007409">
    <property type="entry name" value="Restrct_endonuc_type1_HsdR_N"/>
</dbReference>
<dbReference type="CDD" id="cd22332">
    <property type="entry name" value="HsdR_N"/>
    <property type="match status" value="1"/>
</dbReference>
<protein>
    <recommendedName>
        <fullName evidence="10">Type I restriction enzyme endonuclease subunit</fullName>
        <shortName evidence="10">R protein</shortName>
        <ecNumber evidence="10">3.1.21.3</ecNumber>
    </recommendedName>
</protein>
<dbReference type="InterPro" id="IPR004473">
    <property type="entry name" value="Restrct_endonuc_typeI_HsdR"/>
</dbReference>
<gene>
    <name evidence="12" type="ORF">NFC81_05945</name>
</gene>
<keyword evidence="5 10" id="KW-0680">Restriction system</keyword>
<evidence type="ECO:0000256" key="1">
    <source>
        <dbReference type="ARBA" id="ARBA00000851"/>
    </source>
</evidence>
<evidence type="ECO:0000256" key="3">
    <source>
        <dbReference type="ARBA" id="ARBA00022722"/>
    </source>
</evidence>
<sequence length="1043" mass="117361">MTEDQLEQEVLGWLSEVGYTPVNGYDIAPDGPAAERADYVQPLLLERLKASIARLNPHIPLVAQDDALAQLKELGIPALMSANRRFHNLLLSGVPVQYQKDGETRGDFVQLIDWENSPGSNEFLAANQYTLKGPKHSRRPDIILFINGLPLVLIELKNPADVHADIWKAFDQIQTYKEQIPDVFQYNEILVISDGSEARMGSLSANAERFMQWRTIDGANLDPLGQFDELETMVHGVFAPEYLLDYLRFFVLFEDDGTLVKKIAGYHQFHAVRSAIQQVVTASRDDVQAKHKGKGGVVWHTQGSGKSITMTCFAARVMREAAMENPTIVVITDRNDLDGQLFGVFSLAQDLLREQPVQVDTRQDLREKLSNRPSGGIVFATIQKFAPGADEDKFPVLSTRHNIVVIADEAHRTQYGFDAKLKEKTHVREAAEPKATYNVFQVGYAQHLRDALPNATFVAFTGTPVSSEDRDTRAVFGDYIHIYDMQQAKEDGATVAIYYESRLAKLSLKQDELPQVDDDVDELAEDEEEEQQSKLKSKWAALERVVGAAPRIQQVAQDLVAHFDERNKAQQGKAMVVAMSREICVHLYNEIVSLRPEWHDDDPEKGGIKVIMTGSASDKALLRPHIHPKQVKKRLEKRFKDPADPLQLVIVRDMWLTGFDAPCVHTLYVDKPMKGHNLMQAIARVNRVFKDKQGGLVVDYIGIANELKAALKEYSASNGRGKPTVDAAEAWAVLEEKLDILRGMLHGFDYGDFGVSSHKLIAGAANHVLGVQDGKRRFADTTLAMSKAFSLCCTLDEAKAVREEVAFLQAVKVLLTKREISNKKRSDEEKEQAIRQIIGQAIVSDQVVDIFDAVGLDKPNIGLLDDEFLNEVRNLPERNLAVELLERLLEGQIKTRFASNVIQQKKFSEMLINVVIRYQNRSIETAQVMEELVEMAKKFREAAKRGEELGLSDDEVKFYDALVNNQAAVLELGDETLKKIAHELTENLRKNISIDWSKRESVRASLRLMVKRILRKYKYPPDQAEEAIQLVLQQAEALGEEWV</sequence>
<keyword evidence="6 12" id="KW-0255">Endonuclease</keyword>
<organism evidence="12">
    <name type="scientific">Salinispirillum sp. LH 10-3-1</name>
    <dbReference type="NCBI Taxonomy" id="2952525"/>
    <lineage>
        <taxon>Bacteria</taxon>
        <taxon>Pseudomonadati</taxon>
        <taxon>Pseudomonadota</taxon>
        <taxon>Gammaproteobacteria</taxon>
        <taxon>Oceanospirillales</taxon>
        <taxon>Saccharospirillaceae</taxon>
        <taxon>Salinispirillum</taxon>
    </lineage>
</organism>
<evidence type="ECO:0000256" key="9">
    <source>
        <dbReference type="ARBA" id="ARBA00023125"/>
    </source>
</evidence>
<evidence type="ECO:0000256" key="6">
    <source>
        <dbReference type="ARBA" id="ARBA00022759"/>
    </source>
</evidence>
<dbReference type="Gene3D" id="3.40.50.300">
    <property type="entry name" value="P-loop containing nucleotide triphosphate hydrolases"/>
    <property type="match status" value="3"/>
</dbReference>
<dbReference type="Pfam" id="PF04313">
    <property type="entry name" value="HSDR_N"/>
    <property type="match status" value="1"/>
</dbReference>
<reference evidence="12" key="1">
    <citation type="submission" date="2022-07" db="EMBL/GenBank/DDBJ databases">
        <title>Complete genome sequence of Salinispirillum sp. LH10-3-1 capable of multiple carbohydrate inversion isolated from a soda lake.</title>
        <authorList>
            <person name="Liu J."/>
            <person name="Zhai Y."/>
            <person name="Zhang H."/>
            <person name="Yang H."/>
            <person name="Qu J."/>
            <person name="Li J."/>
        </authorList>
    </citation>
    <scope>NUCLEOTIDE SEQUENCE</scope>
    <source>
        <strain evidence="12">LH 10-3-1</strain>
    </source>
</reference>
<dbReference type="Pfam" id="PF11867">
    <property type="entry name" value="T1RH-like_C"/>
    <property type="match status" value="1"/>
</dbReference>
<evidence type="ECO:0000256" key="10">
    <source>
        <dbReference type="RuleBase" id="RU364115"/>
    </source>
</evidence>
<dbReference type="SUPFAM" id="SSF52540">
    <property type="entry name" value="P-loop containing nucleoside triphosphate hydrolases"/>
    <property type="match status" value="2"/>
</dbReference>
<dbReference type="PANTHER" id="PTHR30195:SF15">
    <property type="entry name" value="TYPE I RESTRICTION ENZYME HINDI ENDONUCLEASE SUBUNIT"/>
    <property type="match status" value="1"/>
</dbReference>
<dbReference type="CDD" id="cd18800">
    <property type="entry name" value="SF2_C_EcoR124I-like"/>
    <property type="match status" value="1"/>
</dbReference>
<dbReference type="SMART" id="SM00487">
    <property type="entry name" value="DEXDc"/>
    <property type="match status" value="1"/>
</dbReference>
<dbReference type="NCBIfam" id="TIGR00348">
    <property type="entry name" value="hsdR"/>
    <property type="match status" value="1"/>
</dbReference>
<accession>A0AB38YJF8</accession>
<dbReference type="InterPro" id="IPR027417">
    <property type="entry name" value="P-loop_NTPase"/>
</dbReference>
<name>A0AB38YJF8_9GAMM</name>
<dbReference type="GO" id="GO:0009035">
    <property type="term" value="F:type I site-specific deoxyribonuclease activity"/>
    <property type="evidence" value="ECO:0007669"/>
    <property type="project" value="UniProtKB-EC"/>
</dbReference>
<dbReference type="Pfam" id="PF22679">
    <property type="entry name" value="T1R_D3-like"/>
    <property type="match status" value="1"/>
</dbReference>
<dbReference type="PANTHER" id="PTHR30195">
    <property type="entry name" value="TYPE I SITE-SPECIFIC DEOXYRIBONUCLEASE PROTEIN SUBUNIT M AND R"/>
    <property type="match status" value="1"/>
</dbReference>
<keyword evidence="9 10" id="KW-0238">DNA-binding</keyword>
<keyword evidence="4 10" id="KW-0547">Nucleotide-binding</keyword>
<proteinExistence type="inferred from homology"/>
<dbReference type="InterPro" id="IPR021810">
    <property type="entry name" value="T1RH-like_C"/>
</dbReference>
<evidence type="ECO:0000259" key="11">
    <source>
        <dbReference type="PROSITE" id="PS51192"/>
    </source>
</evidence>
<dbReference type="AlphaFoldDB" id="A0AB38YJF8"/>
<dbReference type="GO" id="GO:0003677">
    <property type="term" value="F:DNA binding"/>
    <property type="evidence" value="ECO:0007669"/>
    <property type="project" value="UniProtKB-KW"/>
</dbReference>
<dbReference type="InterPro" id="IPR014001">
    <property type="entry name" value="Helicase_ATP-bd"/>
</dbReference>
<evidence type="ECO:0000256" key="4">
    <source>
        <dbReference type="ARBA" id="ARBA00022741"/>
    </source>
</evidence>
<dbReference type="GO" id="GO:0005524">
    <property type="term" value="F:ATP binding"/>
    <property type="evidence" value="ECO:0007669"/>
    <property type="project" value="UniProtKB-KW"/>
</dbReference>
<dbReference type="CDD" id="cd18030">
    <property type="entry name" value="DEXHc_RE_I_HsdR"/>
    <property type="match status" value="1"/>
</dbReference>
<keyword evidence="7 10" id="KW-0378">Hydrolase</keyword>
<keyword evidence="3" id="KW-0540">Nuclease</keyword>
<dbReference type="EMBL" id="CP101717">
    <property type="protein sequence ID" value="WLD59320.1"/>
    <property type="molecule type" value="Genomic_DNA"/>
</dbReference>
<dbReference type="Gene3D" id="3.90.1570.50">
    <property type="match status" value="1"/>
</dbReference>
<evidence type="ECO:0000256" key="7">
    <source>
        <dbReference type="ARBA" id="ARBA00022801"/>
    </source>
</evidence>
<evidence type="ECO:0000313" key="12">
    <source>
        <dbReference type="EMBL" id="WLD59320.1"/>
    </source>
</evidence>